<protein>
    <recommendedName>
        <fullName evidence="3">ATP-binding protein</fullName>
    </recommendedName>
</protein>
<reference evidence="1 2" key="1">
    <citation type="submission" date="2024-01" db="EMBL/GenBank/DDBJ databases">
        <title>Uliginosibacterium soil sp. nov.</title>
        <authorList>
            <person name="Lv Y."/>
        </authorList>
    </citation>
    <scope>NUCLEOTIDE SEQUENCE [LARGE SCALE GENOMIC DNA]</scope>
    <source>
        <strain evidence="1 2">H3</strain>
    </source>
</reference>
<dbReference type="EMBL" id="JAYXHS010000003">
    <property type="protein sequence ID" value="MEC5387305.1"/>
    <property type="molecule type" value="Genomic_DNA"/>
</dbReference>
<dbReference type="Proteomes" id="UP001331561">
    <property type="component" value="Unassembled WGS sequence"/>
</dbReference>
<evidence type="ECO:0000313" key="1">
    <source>
        <dbReference type="EMBL" id="MEC5387305.1"/>
    </source>
</evidence>
<evidence type="ECO:0008006" key="3">
    <source>
        <dbReference type="Google" id="ProtNLM"/>
    </source>
</evidence>
<name>A0ABU6K7Q8_9RHOO</name>
<sequence>MSGRGKITQGMQQHLARAILDYPSVRALARGEGLALETVLDALKDAAADGLAGNHGFVEAIAIRSLRIEPRGYWLAINPLDLKTAVFVGDCEENLKRFVRWVSERSPRYVDLPLDTSLARLLKSELPNAALTISAPEIFSFTEGILQACAKRQSYQLGGEGLTLKRAYQLSSQRSDLLFNVEQRCFDELAGTAPFWNSYLVQDRLFSLLEAREKNYLQAMQEALRLATAENHPMFVTAYRELSQLDQLGVTLQFDERYSIIHSKLKRLSLWMRRDGGRFEFPLFEALAGLFLVGFDGFSLPEALWRTLKEIADLMGFSALLRPSAAECSVIISAHFLTERKCATSTE</sequence>
<comment type="caution">
    <text evidence="1">The sequence shown here is derived from an EMBL/GenBank/DDBJ whole genome shotgun (WGS) entry which is preliminary data.</text>
</comment>
<evidence type="ECO:0000313" key="2">
    <source>
        <dbReference type="Proteomes" id="UP001331561"/>
    </source>
</evidence>
<proteinExistence type="predicted"/>
<accession>A0ABU6K7Q8</accession>
<keyword evidence="2" id="KW-1185">Reference proteome</keyword>
<gene>
    <name evidence="1" type="ORF">VVD49_16365</name>
</gene>
<dbReference type="RefSeq" id="WP_327600280.1">
    <property type="nucleotide sequence ID" value="NZ_JAYXHS010000003.1"/>
</dbReference>
<organism evidence="1 2">
    <name type="scientific">Uliginosibacterium silvisoli</name>
    <dbReference type="NCBI Taxonomy" id="3114758"/>
    <lineage>
        <taxon>Bacteria</taxon>
        <taxon>Pseudomonadati</taxon>
        <taxon>Pseudomonadota</taxon>
        <taxon>Betaproteobacteria</taxon>
        <taxon>Rhodocyclales</taxon>
        <taxon>Zoogloeaceae</taxon>
        <taxon>Uliginosibacterium</taxon>
    </lineage>
</organism>